<dbReference type="GeneTree" id="ENSGT00390000006780"/>
<dbReference type="FunFam" id="3.60.21.50:FF:000011">
    <property type="entry name" value="DNA polymerase delta subunit 2"/>
    <property type="match status" value="1"/>
</dbReference>
<reference evidence="8" key="2">
    <citation type="journal article" date="2008" name="Genome Biol.">
        <title>Improved genome assembly and evidence-based global gene model set for the chordate Ciona intestinalis: new insight into intron and operon populations.</title>
        <authorList>
            <person name="Satou Y."/>
            <person name="Mineta K."/>
            <person name="Ogasawara M."/>
            <person name="Sasakura Y."/>
            <person name="Shoguchi E."/>
            <person name="Ueno K."/>
            <person name="Yamada L."/>
            <person name="Matsumoto J."/>
            <person name="Wasserscheid J."/>
            <person name="Dewar K."/>
            <person name="Wiley G.B."/>
            <person name="Macmil S.L."/>
            <person name="Roe B.A."/>
            <person name="Zeller R.W."/>
            <person name="Hastings K.E."/>
            <person name="Lemaire P."/>
            <person name="Lindquist E."/>
            <person name="Endo T."/>
            <person name="Hotta K."/>
            <person name="Inaba K."/>
        </authorList>
    </citation>
    <scope>NUCLEOTIDE SEQUENCE [LARGE SCALE GENOMIC DNA]</scope>
    <source>
        <strain evidence="8">wild type</strain>
    </source>
</reference>
<dbReference type="Pfam" id="PF04042">
    <property type="entry name" value="DNA_pol_E_B"/>
    <property type="match status" value="1"/>
</dbReference>
<dbReference type="InterPro" id="IPR040663">
    <property type="entry name" value="DNA_pol_D_N"/>
</dbReference>
<comment type="similarity">
    <text evidence="2">Belongs to the DNA polymerase delta/II small subunit family.</text>
</comment>
<dbReference type="GO" id="GO:0043625">
    <property type="term" value="C:delta DNA polymerase complex"/>
    <property type="evidence" value="ECO:0000318"/>
    <property type="project" value="GO_Central"/>
</dbReference>
<reference evidence="8" key="4">
    <citation type="submission" date="2025-09" db="UniProtKB">
        <authorList>
            <consortium name="Ensembl"/>
        </authorList>
    </citation>
    <scope>IDENTIFICATION</scope>
</reference>
<evidence type="ECO:0000313" key="9">
    <source>
        <dbReference type="Proteomes" id="UP000008144"/>
    </source>
</evidence>
<evidence type="ECO:0000256" key="4">
    <source>
        <dbReference type="ARBA" id="ARBA00022705"/>
    </source>
</evidence>
<dbReference type="Gene3D" id="3.60.21.50">
    <property type="match status" value="1"/>
</dbReference>
<evidence type="ECO:0000259" key="7">
    <source>
        <dbReference type="Pfam" id="PF18018"/>
    </source>
</evidence>
<dbReference type="Gene3D" id="2.40.50.430">
    <property type="match status" value="1"/>
</dbReference>
<dbReference type="EMBL" id="EAAA01002638">
    <property type="status" value="NOT_ANNOTATED_CDS"/>
    <property type="molecule type" value="Genomic_DNA"/>
</dbReference>
<dbReference type="Pfam" id="PF18018">
    <property type="entry name" value="DNA_pol_D_N"/>
    <property type="match status" value="1"/>
</dbReference>
<dbReference type="HOGENOM" id="CLU_021763_1_0_1"/>
<keyword evidence="5" id="KW-0539">Nucleus</keyword>
<evidence type="ECO:0000313" key="8">
    <source>
        <dbReference type="Ensembl" id="ENSCINP00000011029.3"/>
    </source>
</evidence>
<dbReference type="InterPro" id="IPR041863">
    <property type="entry name" value="PolD2_C"/>
</dbReference>
<dbReference type="GO" id="GO:0003677">
    <property type="term" value="F:DNA binding"/>
    <property type="evidence" value="ECO:0007669"/>
    <property type="project" value="InterPro"/>
</dbReference>
<dbReference type="FunCoup" id="F7BF26">
    <property type="interactions" value="46"/>
</dbReference>
<organism evidence="8 9">
    <name type="scientific">Ciona intestinalis</name>
    <name type="common">Transparent sea squirt</name>
    <name type="synonym">Ascidia intestinalis</name>
    <dbReference type="NCBI Taxonomy" id="7719"/>
    <lineage>
        <taxon>Eukaryota</taxon>
        <taxon>Metazoa</taxon>
        <taxon>Chordata</taxon>
        <taxon>Tunicata</taxon>
        <taxon>Ascidiacea</taxon>
        <taxon>Phlebobranchia</taxon>
        <taxon>Cionidae</taxon>
        <taxon>Ciona</taxon>
    </lineage>
</organism>
<evidence type="ECO:0000256" key="2">
    <source>
        <dbReference type="ARBA" id="ARBA00006035"/>
    </source>
</evidence>
<feature type="domain" description="DNA polymerase delta subunit OB-fold" evidence="7">
    <location>
        <begin position="32"/>
        <end position="158"/>
    </location>
</feature>
<dbReference type="OMA" id="HCILIGT"/>
<comment type="subcellular location">
    <subcellularLocation>
        <location evidence="1">Nucleus</location>
    </subcellularLocation>
</comment>
<dbReference type="Ensembl" id="ENSCINT00000011029.3">
    <property type="protein sequence ID" value="ENSCINP00000011029.3"/>
    <property type="gene ID" value="ENSCING00000005373.3"/>
</dbReference>
<sequence length="449" mass="50064">METDETIHTRQSCERENLSKRFTVINEPYERQYAHIYFVRSEIMRPKVIQAAQRKWGDGVKINKLSEIEEGEKCCIVGTLFKQMELQPSILKEISEEVHVQIQPERKRFISDDDKLILEDTMQRISLTGNISAGDCFTGTVVALLGKETKSGHFNVEDFTYAGLPSQIPAPDLVGNDNYVLFVSGLGIGGKKEKTLQIQMLIDYILGMLGGSEDHEVSSKIVHVIVAGNSLAGETLDKEAQTKARYLTYKSEASTVQAISDLDFFLSQLVPFVSVDLMGGEFDPTNHVLPQKPMHPCMFPSSRRFYDNTFHTVSNPYECKINGVYILGTSGQNLDNLKSYSNVDDDIKLLSSMIECQHVAPTAPDTLGCFPFYKSDPFIIEQCPHVFFSGNQSKYFSSVKKGAEGQKVLLLAVPAFTQTCSAVLVNLKDLTAEEINFEADWSQSNSSVG</sequence>
<keyword evidence="4" id="KW-0235">DNA replication</keyword>
<keyword evidence="9" id="KW-1185">Reference proteome</keyword>
<reference evidence="8" key="3">
    <citation type="submission" date="2025-08" db="UniProtKB">
        <authorList>
            <consortium name="Ensembl"/>
        </authorList>
    </citation>
    <scope>IDENTIFICATION</scope>
</reference>
<dbReference type="InParanoid" id="F7BF26"/>
<dbReference type="Proteomes" id="UP000008144">
    <property type="component" value="Chromosome 8"/>
</dbReference>
<dbReference type="STRING" id="7719.ENSCINP00000011029"/>
<accession>F7BF26</accession>
<reference evidence="9" key="1">
    <citation type="journal article" date="2002" name="Science">
        <title>The draft genome of Ciona intestinalis: insights into chordate and vertebrate origins.</title>
        <authorList>
            <person name="Dehal P."/>
            <person name="Satou Y."/>
            <person name="Campbell R.K."/>
            <person name="Chapman J."/>
            <person name="Degnan B."/>
            <person name="De Tomaso A."/>
            <person name="Davidson B."/>
            <person name="Di Gregorio A."/>
            <person name="Gelpke M."/>
            <person name="Goodstein D.M."/>
            <person name="Harafuji N."/>
            <person name="Hastings K.E."/>
            <person name="Ho I."/>
            <person name="Hotta K."/>
            <person name="Huang W."/>
            <person name="Kawashima T."/>
            <person name="Lemaire P."/>
            <person name="Martinez D."/>
            <person name="Meinertzhagen I.A."/>
            <person name="Necula S."/>
            <person name="Nonaka M."/>
            <person name="Putnam N."/>
            <person name="Rash S."/>
            <person name="Saiga H."/>
            <person name="Satake M."/>
            <person name="Terry A."/>
            <person name="Yamada L."/>
            <person name="Wang H.G."/>
            <person name="Awazu S."/>
            <person name="Azumi K."/>
            <person name="Boore J."/>
            <person name="Branno M."/>
            <person name="Chin-Bow S."/>
            <person name="DeSantis R."/>
            <person name="Doyle S."/>
            <person name="Francino P."/>
            <person name="Keys D.N."/>
            <person name="Haga S."/>
            <person name="Hayashi H."/>
            <person name="Hino K."/>
            <person name="Imai K.S."/>
            <person name="Inaba K."/>
            <person name="Kano S."/>
            <person name="Kobayashi K."/>
            <person name="Kobayashi M."/>
            <person name="Lee B.I."/>
            <person name="Makabe K.W."/>
            <person name="Manohar C."/>
            <person name="Matassi G."/>
            <person name="Medina M."/>
            <person name="Mochizuki Y."/>
            <person name="Mount S."/>
            <person name="Morishita T."/>
            <person name="Miura S."/>
            <person name="Nakayama A."/>
            <person name="Nishizaka S."/>
            <person name="Nomoto H."/>
            <person name="Ohta F."/>
            <person name="Oishi K."/>
            <person name="Rigoutsos I."/>
            <person name="Sano M."/>
            <person name="Sasaki A."/>
            <person name="Sasakura Y."/>
            <person name="Shoguchi E."/>
            <person name="Shin-i T."/>
            <person name="Spagnuolo A."/>
            <person name="Stainier D."/>
            <person name="Suzuki M.M."/>
            <person name="Tassy O."/>
            <person name="Takatori N."/>
            <person name="Tokuoka M."/>
            <person name="Yagi K."/>
            <person name="Yoshizaki F."/>
            <person name="Wada S."/>
            <person name="Zhang C."/>
            <person name="Hyatt P.D."/>
            <person name="Larimer F."/>
            <person name="Detter C."/>
            <person name="Doggett N."/>
            <person name="Glavina T."/>
            <person name="Hawkins T."/>
            <person name="Richardson P."/>
            <person name="Lucas S."/>
            <person name="Kohara Y."/>
            <person name="Levine M."/>
            <person name="Satoh N."/>
            <person name="Rokhsar D.S."/>
        </authorList>
    </citation>
    <scope>NUCLEOTIDE SEQUENCE [LARGE SCALE GENOMIC DNA]</scope>
</reference>
<dbReference type="PANTHER" id="PTHR10416:SF0">
    <property type="entry name" value="DNA POLYMERASE DELTA SUBUNIT 2"/>
    <property type="match status" value="1"/>
</dbReference>
<evidence type="ECO:0000256" key="1">
    <source>
        <dbReference type="ARBA" id="ARBA00004123"/>
    </source>
</evidence>
<feature type="domain" description="DNA polymerase alpha/delta/epsilon subunit B" evidence="6">
    <location>
        <begin position="180"/>
        <end position="397"/>
    </location>
</feature>
<dbReference type="GO" id="GO:0006271">
    <property type="term" value="P:DNA strand elongation involved in DNA replication"/>
    <property type="evidence" value="ECO:0000318"/>
    <property type="project" value="GO_Central"/>
</dbReference>
<evidence type="ECO:0000256" key="5">
    <source>
        <dbReference type="ARBA" id="ARBA00023242"/>
    </source>
</evidence>
<evidence type="ECO:0000259" key="6">
    <source>
        <dbReference type="Pfam" id="PF04042"/>
    </source>
</evidence>
<dbReference type="CDD" id="cd07387">
    <property type="entry name" value="MPP_PolD2_C"/>
    <property type="match status" value="1"/>
</dbReference>
<dbReference type="FunFam" id="2.40.50.430:FF:000001">
    <property type="entry name" value="DNA polymerase delta subunit 2"/>
    <property type="match status" value="1"/>
</dbReference>
<name>F7BF26_CIOIN</name>
<dbReference type="PANTHER" id="PTHR10416">
    <property type="entry name" value="DNA POLYMERASE DELTA SUBUNIT 2"/>
    <property type="match status" value="1"/>
</dbReference>
<dbReference type="InterPro" id="IPR007185">
    <property type="entry name" value="DNA_pol_a/d/e_bsu"/>
</dbReference>
<protein>
    <recommendedName>
        <fullName evidence="3">DNA polymerase delta subunit 2</fullName>
    </recommendedName>
</protein>
<dbReference type="InterPro" id="IPR024826">
    <property type="entry name" value="DNA_pol_delta/II_ssu"/>
</dbReference>
<evidence type="ECO:0000256" key="3">
    <source>
        <dbReference type="ARBA" id="ARBA00017588"/>
    </source>
</evidence>
<dbReference type="AlphaFoldDB" id="F7BF26"/>
<proteinExistence type="inferred from homology"/>